<dbReference type="AlphaFoldDB" id="A0A4Z2FDE7"/>
<name>A0A4Z2FDE7_9TELE</name>
<evidence type="ECO:0000256" key="1">
    <source>
        <dbReference type="SAM" id="MobiDB-lite"/>
    </source>
</evidence>
<reference evidence="2 3" key="1">
    <citation type="submission" date="2019-03" db="EMBL/GenBank/DDBJ databases">
        <title>First draft genome of Liparis tanakae, snailfish: a comprehensive survey of snailfish specific genes.</title>
        <authorList>
            <person name="Kim W."/>
            <person name="Song I."/>
            <person name="Jeong J.-H."/>
            <person name="Kim D."/>
            <person name="Kim S."/>
            <person name="Ryu S."/>
            <person name="Song J.Y."/>
            <person name="Lee S.K."/>
        </authorList>
    </citation>
    <scope>NUCLEOTIDE SEQUENCE [LARGE SCALE GENOMIC DNA]</scope>
    <source>
        <tissue evidence="2">Muscle</tissue>
    </source>
</reference>
<protein>
    <submittedName>
        <fullName evidence="2">Uncharacterized protein</fullName>
    </submittedName>
</protein>
<dbReference type="Proteomes" id="UP000314294">
    <property type="component" value="Unassembled WGS sequence"/>
</dbReference>
<feature type="region of interest" description="Disordered" evidence="1">
    <location>
        <begin position="1"/>
        <end position="91"/>
    </location>
</feature>
<evidence type="ECO:0000313" key="3">
    <source>
        <dbReference type="Proteomes" id="UP000314294"/>
    </source>
</evidence>
<evidence type="ECO:0000313" key="2">
    <source>
        <dbReference type="EMBL" id="TNN38905.1"/>
    </source>
</evidence>
<comment type="caution">
    <text evidence="2">The sequence shown here is derived from an EMBL/GenBank/DDBJ whole genome shotgun (WGS) entry which is preliminary data.</text>
</comment>
<sequence length="91" mass="9891">MGRRPSPRGPDGSRGNTIRHLARRTRTRPLGHGGPTDTTRIGQIGKETATNDSESPQKTNKHQNKEDGAVGAHLQSNSAAPPRDDFTNIRK</sequence>
<gene>
    <name evidence="2" type="ORF">EYF80_050935</name>
</gene>
<feature type="compositionally biased region" description="Basic and acidic residues" evidence="1">
    <location>
        <begin position="82"/>
        <end position="91"/>
    </location>
</feature>
<feature type="compositionally biased region" description="Basic residues" evidence="1">
    <location>
        <begin position="20"/>
        <end position="29"/>
    </location>
</feature>
<keyword evidence="3" id="KW-1185">Reference proteome</keyword>
<organism evidence="2 3">
    <name type="scientific">Liparis tanakae</name>
    <name type="common">Tanaka's snailfish</name>
    <dbReference type="NCBI Taxonomy" id="230148"/>
    <lineage>
        <taxon>Eukaryota</taxon>
        <taxon>Metazoa</taxon>
        <taxon>Chordata</taxon>
        <taxon>Craniata</taxon>
        <taxon>Vertebrata</taxon>
        <taxon>Euteleostomi</taxon>
        <taxon>Actinopterygii</taxon>
        <taxon>Neopterygii</taxon>
        <taxon>Teleostei</taxon>
        <taxon>Neoteleostei</taxon>
        <taxon>Acanthomorphata</taxon>
        <taxon>Eupercaria</taxon>
        <taxon>Perciformes</taxon>
        <taxon>Cottioidei</taxon>
        <taxon>Cottales</taxon>
        <taxon>Liparidae</taxon>
        <taxon>Liparis</taxon>
    </lineage>
</organism>
<proteinExistence type="predicted"/>
<dbReference type="EMBL" id="SRLO01001326">
    <property type="protein sequence ID" value="TNN38905.1"/>
    <property type="molecule type" value="Genomic_DNA"/>
</dbReference>
<feature type="compositionally biased region" description="Polar residues" evidence="1">
    <location>
        <begin position="48"/>
        <end position="58"/>
    </location>
</feature>
<accession>A0A4Z2FDE7</accession>